<name>A0A1T4YGN2_9MICO</name>
<accession>A0A1T4YGN2</accession>
<organism evidence="2 3">
    <name type="scientific">Agreia bicolorata</name>
    <dbReference type="NCBI Taxonomy" id="110935"/>
    <lineage>
        <taxon>Bacteria</taxon>
        <taxon>Bacillati</taxon>
        <taxon>Actinomycetota</taxon>
        <taxon>Actinomycetes</taxon>
        <taxon>Micrococcales</taxon>
        <taxon>Microbacteriaceae</taxon>
        <taxon>Agreia</taxon>
    </lineage>
</organism>
<keyword evidence="1" id="KW-0472">Membrane</keyword>
<feature type="transmembrane region" description="Helical" evidence="1">
    <location>
        <begin position="12"/>
        <end position="42"/>
    </location>
</feature>
<proteinExistence type="predicted"/>
<keyword evidence="1" id="KW-1133">Transmembrane helix</keyword>
<dbReference type="EMBL" id="FUYG01000008">
    <property type="protein sequence ID" value="SKB00451.1"/>
    <property type="molecule type" value="Genomic_DNA"/>
</dbReference>
<gene>
    <name evidence="2" type="ORF">SAMN06295879_3013</name>
</gene>
<reference evidence="3" key="1">
    <citation type="submission" date="2017-02" db="EMBL/GenBank/DDBJ databases">
        <authorList>
            <person name="Varghese N."/>
            <person name="Submissions S."/>
        </authorList>
    </citation>
    <scope>NUCLEOTIDE SEQUENCE [LARGE SCALE GENOMIC DNA]</scope>
    <source>
        <strain evidence="3">VKM Ac-2052</strain>
    </source>
</reference>
<protein>
    <submittedName>
        <fullName evidence="2">Uncharacterized protein</fullName>
    </submittedName>
</protein>
<evidence type="ECO:0000313" key="2">
    <source>
        <dbReference type="EMBL" id="SKB00451.1"/>
    </source>
</evidence>
<sequence length="98" mass="11489">MKRPPTMPDVPAFILVIVRGLALRLLIPLAFVFWIVAFLWLFRYSKSLPQFVTWVDYNFTVSLIRGPLRPLIPEPRAEWLPLRRIKEMTARTGLIDLL</sequence>
<dbReference type="AlphaFoldDB" id="A0A1T4YGN2"/>
<evidence type="ECO:0000313" key="3">
    <source>
        <dbReference type="Proteomes" id="UP000189735"/>
    </source>
</evidence>
<evidence type="ECO:0000256" key="1">
    <source>
        <dbReference type="SAM" id="Phobius"/>
    </source>
</evidence>
<keyword evidence="1" id="KW-0812">Transmembrane</keyword>
<dbReference type="Proteomes" id="UP000189735">
    <property type="component" value="Unassembled WGS sequence"/>
</dbReference>